<dbReference type="Proteomes" id="UP000002029">
    <property type="component" value="Chromosome"/>
</dbReference>
<dbReference type="AlphaFoldDB" id="D2B2G6"/>
<name>D2B2G6_STRRD</name>
<feature type="region of interest" description="Disordered" evidence="1">
    <location>
        <begin position="19"/>
        <end position="40"/>
    </location>
</feature>
<evidence type="ECO:0008006" key="5">
    <source>
        <dbReference type="Google" id="ProtNLM"/>
    </source>
</evidence>
<evidence type="ECO:0000256" key="2">
    <source>
        <dbReference type="SAM" id="SignalP"/>
    </source>
</evidence>
<feature type="chain" id="PRO_5038943701" description="Lipoprotein" evidence="2">
    <location>
        <begin position="19"/>
        <end position="290"/>
    </location>
</feature>
<accession>D2B2G6</accession>
<dbReference type="eggNOG" id="ENOG5031IU7">
    <property type="taxonomic scope" value="Bacteria"/>
</dbReference>
<reference evidence="3 4" key="1">
    <citation type="journal article" date="2010" name="Stand. Genomic Sci.">
        <title>Complete genome sequence of Streptosporangium roseum type strain (NI 9100).</title>
        <authorList>
            <person name="Nolan M."/>
            <person name="Sikorski J."/>
            <person name="Jando M."/>
            <person name="Lucas S."/>
            <person name="Lapidus A."/>
            <person name="Glavina Del Rio T."/>
            <person name="Chen F."/>
            <person name="Tice H."/>
            <person name="Pitluck S."/>
            <person name="Cheng J.F."/>
            <person name="Chertkov O."/>
            <person name="Sims D."/>
            <person name="Meincke L."/>
            <person name="Brettin T."/>
            <person name="Han C."/>
            <person name="Detter J.C."/>
            <person name="Bruce D."/>
            <person name="Goodwin L."/>
            <person name="Land M."/>
            <person name="Hauser L."/>
            <person name="Chang Y.J."/>
            <person name="Jeffries C.D."/>
            <person name="Ivanova N."/>
            <person name="Mavromatis K."/>
            <person name="Mikhailova N."/>
            <person name="Chen A."/>
            <person name="Palaniappan K."/>
            <person name="Chain P."/>
            <person name="Rohde M."/>
            <person name="Goker M."/>
            <person name="Bristow J."/>
            <person name="Eisen J.A."/>
            <person name="Markowitz V."/>
            <person name="Hugenholtz P."/>
            <person name="Kyrpides N.C."/>
            <person name="Klenk H.P."/>
        </authorList>
    </citation>
    <scope>NUCLEOTIDE SEQUENCE [LARGE SCALE GENOMIC DNA]</scope>
    <source>
        <strain evidence="4">ATCC 12428 / DSM 43021 / JCM 3005 / NI 9100</strain>
    </source>
</reference>
<dbReference type="STRING" id="479432.Sros_8550"/>
<sequence length="290" mass="32204">MPAIALAVAVLASCGTEAAPSAAPATGKASTAADPHGKRRQVEAARADCMKQKGFKYIPNISPPETADEEKLLQRSGDYAAMREYREKHGFGVFFALAYPDDPEEGTNQPLPDPNMKLAESFSKTQYEAWSAADDICYATVFTKFTGKKISSQDDVYTQADTLYWKTKERLLDGDPRLAELAGDFGDCLKGKGYPVTSLRPTALETNGRDTFEKQRTATLNKHMESGAKGIDAWRLPPDAARPYLAKEIKVALDDLECGKDFYAEYRPRSEKLRDEIWDQFGRKEGLLPW</sequence>
<evidence type="ECO:0000313" key="4">
    <source>
        <dbReference type="Proteomes" id="UP000002029"/>
    </source>
</evidence>
<evidence type="ECO:0000256" key="1">
    <source>
        <dbReference type="SAM" id="MobiDB-lite"/>
    </source>
</evidence>
<keyword evidence="4" id="KW-1185">Reference proteome</keyword>
<organism evidence="3 4">
    <name type="scientific">Streptosporangium roseum (strain ATCC 12428 / DSM 43021 / JCM 3005 / KCTC 9067 / NCIMB 10171 / NRRL 2505 / NI 9100)</name>
    <dbReference type="NCBI Taxonomy" id="479432"/>
    <lineage>
        <taxon>Bacteria</taxon>
        <taxon>Bacillati</taxon>
        <taxon>Actinomycetota</taxon>
        <taxon>Actinomycetes</taxon>
        <taxon>Streptosporangiales</taxon>
        <taxon>Streptosporangiaceae</taxon>
        <taxon>Streptosporangium</taxon>
    </lineage>
</organism>
<dbReference type="HOGENOM" id="CLU_1065272_0_0_11"/>
<feature type="signal peptide" evidence="2">
    <location>
        <begin position="1"/>
        <end position="18"/>
    </location>
</feature>
<gene>
    <name evidence="3" type="ordered locus">Sros_8550</name>
</gene>
<dbReference type="KEGG" id="sro:Sros_8550"/>
<feature type="compositionally biased region" description="Low complexity" evidence="1">
    <location>
        <begin position="19"/>
        <end position="33"/>
    </location>
</feature>
<protein>
    <recommendedName>
        <fullName evidence="5">Lipoprotein</fullName>
    </recommendedName>
</protein>
<keyword evidence="2" id="KW-0732">Signal</keyword>
<dbReference type="EMBL" id="CP001814">
    <property type="protein sequence ID" value="ACZ91192.1"/>
    <property type="molecule type" value="Genomic_DNA"/>
</dbReference>
<proteinExistence type="predicted"/>
<evidence type="ECO:0000313" key="3">
    <source>
        <dbReference type="EMBL" id="ACZ91192.1"/>
    </source>
</evidence>